<dbReference type="Gene3D" id="3.90.980.10">
    <property type="entry name" value="DNA primase, catalytic core, N-terminal domain"/>
    <property type="match status" value="1"/>
</dbReference>
<evidence type="ECO:0000256" key="4">
    <source>
        <dbReference type="ARBA" id="ARBA00022695"/>
    </source>
</evidence>
<feature type="region of interest" description="Disordered" evidence="13">
    <location>
        <begin position="425"/>
        <end position="500"/>
    </location>
</feature>
<feature type="domain" description="Toprim" evidence="14">
    <location>
        <begin position="263"/>
        <end position="342"/>
    </location>
</feature>
<organism evidence="15 16">
    <name type="scientific">Patulibacter brassicae</name>
    <dbReference type="NCBI Taxonomy" id="1705717"/>
    <lineage>
        <taxon>Bacteria</taxon>
        <taxon>Bacillati</taxon>
        <taxon>Actinomycetota</taxon>
        <taxon>Thermoleophilia</taxon>
        <taxon>Solirubrobacterales</taxon>
        <taxon>Patulibacteraceae</taxon>
        <taxon>Patulibacter</taxon>
    </lineage>
</organism>
<reference evidence="15 16" key="1">
    <citation type="submission" date="2023-11" db="EMBL/GenBank/DDBJ databases">
        <authorList>
            <person name="Xu M."/>
            <person name="Jiang T."/>
        </authorList>
    </citation>
    <scope>NUCLEOTIDE SEQUENCE [LARGE SCALE GENOMIC DNA]</scope>
    <source>
        <strain evidence="15 16">SD</strain>
    </source>
</reference>
<keyword evidence="10 12" id="KW-0238">DNA-binding</keyword>
<comment type="domain">
    <text evidence="12">Contains an N-terminal zinc-binding domain, a central core domain that contains the primase activity, and a C-terminal DnaB-binding domain.</text>
</comment>
<dbReference type="SUPFAM" id="SSF57783">
    <property type="entry name" value="Zinc beta-ribbon"/>
    <property type="match status" value="1"/>
</dbReference>
<dbReference type="InterPro" id="IPR030846">
    <property type="entry name" value="DnaG_bac"/>
</dbReference>
<dbReference type="EMBL" id="JAXAVX010000001">
    <property type="protein sequence ID" value="MDX8149991.1"/>
    <property type="molecule type" value="Genomic_DNA"/>
</dbReference>
<feature type="zinc finger region" description="CHC2-type" evidence="12">
    <location>
        <begin position="40"/>
        <end position="64"/>
    </location>
</feature>
<dbReference type="Gene3D" id="3.40.1360.10">
    <property type="match status" value="1"/>
</dbReference>
<dbReference type="InterPro" id="IPR034151">
    <property type="entry name" value="TOPRIM_DnaG_bac"/>
</dbReference>
<evidence type="ECO:0000259" key="14">
    <source>
        <dbReference type="PROSITE" id="PS50880"/>
    </source>
</evidence>
<keyword evidence="3 12" id="KW-0808">Transferase</keyword>
<keyword evidence="16" id="KW-1185">Reference proteome</keyword>
<dbReference type="NCBIfam" id="TIGR01391">
    <property type="entry name" value="dnaG"/>
    <property type="match status" value="1"/>
</dbReference>
<comment type="caution">
    <text evidence="15">The sequence shown here is derived from an EMBL/GenBank/DDBJ whole genome shotgun (WGS) entry which is preliminary data.</text>
</comment>
<dbReference type="SUPFAM" id="SSF56731">
    <property type="entry name" value="DNA primase core"/>
    <property type="match status" value="1"/>
</dbReference>
<dbReference type="InterPro" id="IPR019475">
    <property type="entry name" value="DNA_primase_DnaB-bd"/>
</dbReference>
<keyword evidence="5 12" id="KW-0235">DNA replication</keyword>
<keyword evidence="9" id="KW-0460">Magnesium</keyword>
<keyword evidence="2 12" id="KW-0639">Primosome</keyword>
<keyword evidence="11 12" id="KW-0804">Transcription</keyword>
<name>A0ABU4VDX1_9ACTN</name>
<evidence type="ECO:0000256" key="5">
    <source>
        <dbReference type="ARBA" id="ARBA00022705"/>
    </source>
</evidence>
<dbReference type="Pfam" id="PF01807">
    <property type="entry name" value="Zn_ribbon_DnaG"/>
    <property type="match status" value="1"/>
</dbReference>
<comment type="subunit">
    <text evidence="12">Monomer. Interacts with DnaB.</text>
</comment>
<evidence type="ECO:0000256" key="12">
    <source>
        <dbReference type="HAMAP-Rule" id="MF_00974"/>
    </source>
</evidence>
<dbReference type="CDD" id="cd03364">
    <property type="entry name" value="TOPRIM_DnaG_primases"/>
    <property type="match status" value="1"/>
</dbReference>
<dbReference type="SMART" id="SM00400">
    <property type="entry name" value="ZnF_CHCC"/>
    <property type="match status" value="1"/>
</dbReference>
<evidence type="ECO:0000256" key="10">
    <source>
        <dbReference type="ARBA" id="ARBA00023125"/>
    </source>
</evidence>
<proteinExistence type="inferred from homology"/>
<accession>A0ABU4VDX1</accession>
<comment type="similarity">
    <text evidence="12">Belongs to the DnaG primase family.</text>
</comment>
<dbReference type="Proteomes" id="UP001277761">
    <property type="component" value="Unassembled WGS sequence"/>
</dbReference>
<dbReference type="HAMAP" id="MF_00974">
    <property type="entry name" value="DNA_primase_DnaG"/>
    <property type="match status" value="1"/>
</dbReference>
<dbReference type="Pfam" id="PF13155">
    <property type="entry name" value="Toprim_2"/>
    <property type="match status" value="1"/>
</dbReference>
<evidence type="ECO:0000256" key="11">
    <source>
        <dbReference type="ARBA" id="ARBA00023163"/>
    </source>
</evidence>
<evidence type="ECO:0000256" key="7">
    <source>
        <dbReference type="ARBA" id="ARBA00022771"/>
    </source>
</evidence>
<dbReference type="SMART" id="SM00493">
    <property type="entry name" value="TOPRIM"/>
    <property type="match status" value="1"/>
</dbReference>
<keyword evidence="4 12" id="KW-0548">Nucleotidyltransferase</keyword>
<dbReference type="PROSITE" id="PS50880">
    <property type="entry name" value="TOPRIM"/>
    <property type="match status" value="1"/>
</dbReference>
<evidence type="ECO:0000313" key="16">
    <source>
        <dbReference type="Proteomes" id="UP001277761"/>
    </source>
</evidence>
<dbReference type="InterPro" id="IPR050219">
    <property type="entry name" value="DnaG_primase"/>
</dbReference>
<dbReference type="EC" id="2.7.7.101" evidence="12"/>
<protein>
    <recommendedName>
        <fullName evidence="12">DNA primase</fullName>
        <ecNumber evidence="12">2.7.7.101</ecNumber>
    </recommendedName>
</protein>
<evidence type="ECO:0000313" key="15">
    <source>
        <dbReference type="EMBL" id="MDX8149991.1"/>
    </source>
</evidence>
<comment type="catalytic activity">
    <reaction evidence="12">
        <text>ssDNA + n NTP = ssDNA/pppN(pN)n-1 hybrid + (n-1) diphosphate.</text>
        <dbReference type="EC" id="2.7.7.101"/>
    </reaction>
</comment>
<dbReference type="PANTHER" id="PTHR30313:SF2">
    <property type="entry name" value="DNA PRIMASE"/>
    <property type="match status" value="1"/>
</dbReference>
<keyword evidence="7 12" id="KW-0863">Zinc-finger</keyword>
<dbReference type="InterPro" id="IPR006171">
    <property type="entry name" value="TOPRIM_dom"/>
</dbReference>
<dbReference type="InterPro" id="IPR002694">
    <property type="entry name" value="Znf_CHC2"/>
</dbReference>
<evidence type="ECO:0000256" key="2">
    <source>
        <dbReference type="ARBA" id="ARBA00022515"/>
    </source>
</evidence>
<dbReference type="PANTHER" id="PTHR30313">
    <property type="entry name" value="DNA PRIMASE"/>
    <property type="match status" value="1"/>
</dbReference>
<dbReference type="InterPro" id="IPR036977">
    <property type="entry name" value="DNA_primase_Znf_CHC2"/>
</dbReference>
<dbReference type="Pfam" id="PF08275">
    <property type="entry name" value="DNAG_N"/>
    <property type="match status" value="1"/>
</dbReference>
<comment type="cofactor">
    <cofactor evidence="12">
        <name>Zn(2+)</name>
        <dbReference type="ChEBI" id="CHEBI:29105"/>
    </cofactor>
    <text evidence="12">Binds 1 zinc ion per monomer.</text>
</comment>
<dbReference type="InterPro" id="IPR006295">
    <property type="entry name" value="DNA_primase_DnaG"/>
</dbReference>
<evidence type="ECO:0000256" key="1">
    <source>
        <dbReference type="ARBA" id="ARBA00022478"/>
    </source>
</evidence>
<evidence type="ECO:0000256" key="9">
    <source>
        <dbReference type="ARBA" id="ARBA00022842"/>
    </source>
</evidence>
<evidence type="ECO:0000256" key="3">
    <source>
        <dbReference type="ARBA" id="ARBA00022679"/>
    </source>
</evidence>
<keyword evidence="1 12" id="KW-0240">DNA-directed RNA polymerase</keyword>
<evidence type="ECO:0000256" key="8">
    <source>
        <dbReference type="ARBA" id="ARBA00022833"/>
    </source>
</evidence>
<feature type="compositionally biased region" description="Low complexity" evidence="13">
    <location>
        <begin position="455"/>
        <end position="481"/>
    </location>
</feature>
<dbReference type="InterPro" id="IPR013264">
    <property type="entry name" value="DNAG_N"/>
</dbReference>
<keyword evidence="6 12" id="KW-0479">Metal-binding</keyword>
<dbReference type="Pfam" id="PF10410">
    <property type="entry name" value="DnaB_bind"/>
    <property type="match status" value="1"/>
</dbReference>
<dbReference type="InterPro" id="IPR037068">
    <property type="entry name" value="DNA_primase_core_N_sf"/>
</dbReference>
<sequence length="632" mass="68110">MARYAKEDIDRIRDAVDFVALVEGRTELRRSGVGRMVGLCPFHDERTPSFSVNVEDKLFHCFGCGEGGDLFRFVELTENVDFPEAVELLADRAGIQLRTEDEDPQAAARRKQEARLLELLDRTCRYYERQLWSAAEAGGARAELQRRGLDPELLREFRVGYAPSAFERVLTASRHAGYRPEELLAAGLVQRSRDRRDRVYDRFRRRITFPLADRRGRILGFGARALGADQKPKYVNSADGPVYHKGQHLFAAHLARKHAARVGEVILCEGYTDVIALHQAGRRNAVGLMGTALTPDQVGELRRMASVLVLALDADAAGRKAMLKAADLAAGSGLELQVAMLPDGMDPADMLVKRGAAALDQAFGRTISIGRFRVGQALEEADLQTAEGKDRAIADLRPIFATIDPGVLRMELVQDVARRLRLDPTVLGPLLDGPGGPPARRAPDPVGSSPGGAGASRAAPGSAAPRGGGPAASAPGCPAGAWEPALPPAPSASTGTEDPAEAELRFLASCRAAGTEAASLLGDDRLAELFAHEPHRQAAAALREWLRAGTPPATDDPLMAGVLRRLVALAQQVEHPSVARAELDGLQLEFAAVSRRLPRAGAESPALQVRRQALRVRIEELVATLARSARKG</sequence>
<dbReference type="Gene3D" id="3.90.580.10">
    <property type="entry name" value="Zinc finger, CHC2-type domain"/>
    <property type="match status" value="1"/>
</dbReference>
<keyword evidence="8 12" id="KW-0862">Zinc</keyword>
<comment type="function">
    <text evidence="12">RNA polymerase that catalyzes the synthesis of short RNA molecules used as primers for DNA polymerase during DNA replication.</text>
</comment>
<gene>
    <name evidence="12 15" type="primary">dnaG</name>
    <name evidence="15" type="ORF">SK069_00155</name>
</gene>
<evidence type="ECO:0000256" key="13">
    <source>
        <dbReference type="SAM" id="MobiDB-lite"/>
    </source>
</evidence>
<dbReference type="RefSeq" id="WP_319952144.1">
    <property type="nucleotide sequence ID" value="NZ_JAXAVX010000001.1"/>
</dbReference>
<evidence type="ECO:0000256" key="6">
    <source>
        <dbReference type="ARBA" id="ARBA00022723"/>
    </source>
</evidence>